<feature type="compositionally biased region" description="Low complexity" evidence="2">
    <location>
        <begin position="288"/>
        <end position="298"/>
    </location>
</feature>
<feature type="compositionally biased region" description="Low complexity" evidence="2">
    <location>
        <begin position="749"/>
        <end position="766"/>
    </location>
</feature>
<feature type="compositionally biased region" description="Low complexity" evidence="2">
    <location>
        <begin position="131"/>
        <end position="149"/>
    </location>
</feature>
<reference evidence="4 5" key="1">
    <citation type="submission" date="2018-03" db="EMBL/GenBank/DDBJ databases">
        <authorList>
            <person name="Guldener U."/>
        </authorList>
    </citation>
    <scope>NUCLEOTIDE SEQUENCE [LARGE SCALE GENOMIC DNA]</scope>
    <source>
        <strain evidence="4 5">NBRC100155</strain>
    </source>
</reference>
<keyword evidence="5" id="KW-1185">Reference proteome</keyword>
<feature type="compositionally biased region" description="Low complexity" evidence="2">
    <location>
        <begin position="375"/>
        <end position="385"/>
    </location>
</feature>
<sequence length="1011" mass="109102">MTTNATPVNDDAASYQVASSSAAILQPRKAVMLKGPSLTSKTYFVPLPDTLDQLVAKAVQLFPIPPGKVPHITLGTDERAIILQESYDFIRDRELLHFRWSAETPRRDLANRVRWDAPAGLNPTTPFCLNSTTASPQSSSSEAPVPSPSISAADVLKAHQQGSPTSTRNLASTTRANTIANRDPNTQFGEGVAARKAHVQRVLAEQQRKREEEHTADALGAAPVIADVEHETVVDVDPEATVKAALELAATSVTMEAAQRSASSAKAETFALASVQDVDMSTIEDKSSQAAAESASSATDSPMQVEEHEAVPAPAAVNINIESPPRKKPVDNGGLDTPPSSGSRSSSPFHSSDRALTNARILEHRLHVNADDEPSSSPISSPTRDVSSRYRNALATVPMPELGKQQQAEEQTSNEVVAAELAANAIDAAIEQANDTIAEQQEDNVVSEEPISPSKTIATTSAAVTKQVDSQANDRELTRIYSFLSNLVSQLLSHKANSAFQRPMSVEFEQFSSRSSRPVDLFTIRDSLALRRYGSQHLEGRMAANAVVTDFEDDLSLLYTNARRFFGVRSTQAECVEHLEKFSRSFLNEWKRTQGSAAQRNAESRLTSDAAAARLSLYRSPGSRSEKRPASLSSSPFAMLLTPGSSIVNTNATGSAGKKTVGLNGQLLPNAMGLMRRPDFGFKRNTSYEGNLSTAKRPAQPTRTTSEAFERALRAATATPQAERVKPRQEVVAPFATRSVIETDFIARPAAQQQQQQQQQQQPQQAEVSPVPAMQTPTLSGNKRKLGELTLDNNSQESMPRTPSVSPPPSPSPTKRNKPAVALKPSKSATRRINKKKAKQAAAAAAAAAAAVELTEQKRGKKSASGDSDEEQRVLDLLDPSPPAKRARTAKQANPNVHSESTTPELKTIGKGKGKKSKSPPTQDESNKLDLPVTPTTPSGRMLRPRRGISEPHDILPPPKTPPRSAKKGNNTKIVVDEQIEDVAEPIDIDGFEVTGSRRRSSRQRKPVNLD</sequence>
<gene>
    <name evidence="4" type="ORF">UTRI_01679</name>
</gene>
<feature type="compositionally biased region" description="Low complexity" evidence="2">
    <location>
        <begin position="840"/>
        <end position="851"/>
    </location>
</feature>
<dbReference type="Gene3D" id="1.20.920.10">
    <property type="entry name" value="Bromodomain-like"/>
    <property type="match status" value="1"/>
</dbReference>
<feature type="compositionally biased region" description="Basic residues" evidence="2">
    <location>
        <begin position="997"/>
        <end position="1011"/>
    </location>
</feature>
<feature type="region of interest" description="Disordered" evidence="2">
    <location>
        <begin position="985"/>
        <end position="1011"/>
    </location>
</feature>
<proteinExistence type="predicted"/>
<protein>
    <recommendedName>
        <fullName evidence="3">Bromo domain-containing protein</fullName>
    </recommendedName>
</protein>
<feature type="region of interest" description="Disordered" evidence="2">
    <location>
        <begin position="284"/>
        <end position="353"/>
    </location>
</feature>
<feature type="domain" description="Bromo" evidence="3">
    <location>
        <begin position="485"/>
        <end position="576"/>
    </location>
</feature>
<feature type="region of interest" description="Disordered" evidence="2">
    <location>
        <begin position="125"/>
        <end position="149"/>
    </location>
</feature>
<dbReference type="GO" id="GO:0006325">
    <property type="term" value="P:chromatin organization"/>
    <property type="evidence" value="ECO:0007669"/>
    <property type="project" value="UniProtKB-ARBA"/>
</dbReference>
<dbReference type="Proteomes" id="UP000324022">
    <property type="component" value="Unassembled WGS sequence"/>
</dbReference>
<evidence type="ECO:0000256" key="1">
    <source>
        <dbReference type="ARBA" id="ARBA00023117"/>
    </source>
</evidence>
<feature type="compositionally biased region" description="Polar residues" evidence="2">
    <location>
        <begin position="891"/>
        <end position="905"/>
    </location>
</feature>
<feature type="compositionally biased region" description="Basic residues" evidence="2">
    <location>
        <begin position="829"/>
        <end position="839"/>
    </location>
</feature>
<dbReference type="InterPro" id="IPR036427">
    <property type="entry name" value="Bromodomain-like_sf"/>
</dbReference>
<evidence type="ECO:0000259" key="3">
    <source>
        <dbReference type="Pfam" id="PF00439"/>
    </source>
</evidence>
<evidence type="ECO:0000256" key="2">
    <source>
        <dbReference type="SAM" id="MobiDB-lite"/>
    </source>
</evidence>
<name>A0A5C3E0G5_9BASI</name>
<dbReference type="InterPro" id="IPR001487">
    <property type="entry name" value="Bromodomain"/>
</dbReference>
<keyword evidence="1" id="KW-0103">Bromodomain</keyword>
<organism evidence="4 5">
    <name type="scientific">Ustilago trichophora</name>
    <dbReference type="NCBI Taxonomy" id="86804"/>
    <lineage>
        <taxon>Eukaryota</taxon>
        <taxon>Fungi</taxon>
        <taxon>Dikarya</taxon>
        <taxon>Basidiomycota</taxon>
        <taxon>Ustilaginomycotina</taxon>
        <taxon>Ustilaginomycetes</taxon>
        <taxon>Ustilaginales</taxon>
        <taxon>Ustilaginaceae</taxon>
        <taxon>Ustilago</taxon>
    </lineage>
</organism>
<dbReference type="SUPFAM" id="SSF47370">
    <property type="entry name" value="Bromodomain"/>
    <property type="match status" value="1"/>
</dbReference>
<dbReference type="OrthoDB" id="2555328at2759"/>
<evidence type="ECO:0000313" key="4">
    <source>
        <dbReference type="EMBL" id="SPO23001.1"/>
    </source>
</evidence>
<accession>A0A5C3E0G5</accession>
<feature type="compositionally biased region" description="Low complexity" evidence="2">
    <location>
        <begin position="338"/>
        <end position="350"/>
    </location>
</feature>
<dbReference type="Pfam" id="PF00439">
    <property type="entry name" value="Bromodomain"/>
    <property type="match status" value="1"/>
</dbReference>
<dbReference type="CDD" id="cd04369">
    <property type="entry name" value="Bromodomain"/>
    <property type="match status" value="1"/>
</dbReference>
<evidence type="ECO:0000313" key="5">
    <source>
        <dbReference type="Proteomes" id="UP000324022"/>
    </source>
</evidence>
<dbReference type="AlphaFoldDB" id="A0A5C3E0G5"/>
<feature type="region of interest" description="Disordered" evidence="2">
    <location>
        <begin position="367"/>
        <end position="387"/>
    </location>
</feature>
<feature type="region of interest" description="Disordered" evidence="2">
    <location>
        <begin position="749"/>
        <end position="971"/>
    </location>
</feature>
<dbReference type="EMBL" id="OOIN01000005">
    <property type="protein sequence ID" value="SPO23001.1"/>
    <property type="molecule type" value="Genomic_DNA"/>
</dbReference>
<feature type="region of interest" description="Disordered" evidence="2">
    <location>
        <begin position="687"/>
        <end position="707"/>
    </location>
</feature>